<proteinExistence type="predicted"/>
<evidence type="ECO:0000313" key="3">
    <source>
        <dbReference type="Proteomes" id="UP000292087"/>
    </source>
</evidence>
<evidence type="ECO:0000259" key="1">
    <source>
        <dbReference type="Pfam" id="PF08241"/>
    </source>
</evidence>
<keyword evidence="2" id="KW-0489">Methyltransferase</keyword>
<evidence type="ECO:0000313" key="2">
    <source>
        <dbReference type="EMBL" id="TAA32247.1"/>
    </source>
</evidence>
<accession>A0A4V2HEF0</accession>
<dbReference type="Pfam" id="PF08241">
    <property type="entry name" value="Methyltransf_11"/>
    <property type="match status" value="1"/>
</dbReference>
<dbReference type="CDD" id="cd02440">
    <property type="entry name" value="AdoMet_MTases"/>
    <property type="match status" value="1"/>
</dbReference>
<sequence>MMHASTTYTAAEGAGYERNMGRWSRQLALPFLDFAGTGARERVLDVGCGTGALSAQLLAREASCEVHAVDLTPAYVAHAHRHLPPPRPALAVGDACALPYRDGVFDRVLSLLVLHFVPRPAQAVAQMVRVARPGATVAAAVWDARGGFVAGRMFFDTAAALDPGAAQQRARNFTRPMTRPGELAAAWREAGLVEVEQTQVGIRMVFADFEDYWSPYLGKDGPGAAYVAGLDAAARARLEAAMRAAYLDGEADGPRAYAALAWAVKGRVPPA</sequence>
<dbReference type="PANTHER" id="PTHR43591">
    <property type="entry name" value="METHYLTRANSFERASE"/>
    <property type="match status" value="1"/>
</dbReference>
<dbReference type="InterPro" id="IPR029063">
    <property type="entry name" value="SAM-dependent_MTases_sf"/>
</dbReference>
<keyword evidence="2" id="KW-0808">Transferase</keyword>
<organism evidence="2 3">
    <name type="scientific">Pseudoxanthomonas winnipegensis</name>
    <dbReference type="NCBI Taxonomy" id="2480810"/>
    <lineage>
        <taxon>Bacteria</taxon>
        <taxon>Pseudomonadati</taxon>
        <taxon>Pseudomonadota</taxon>
        <taxon>Gammaproteobacteria</taxon>
        <taxon>Lysobacterales</taxon>
        <taxon>Lysobacteraceae</taxon>
        <taxon>Pseudoxanthomonas</taxon>
    </lineage>
</organism>
<feature type="domain" description="Methyltransferase type 11" evidence="1">
    <location>
        <begin position="44"/>
        <end position="137"/>
    </location>
</feature>
<dbReference type="EMBL" id="SHMF01000005">
    <property type="protein sequence ID" value="TAA32247.1"/>
    <property type="molecule type" value="Genomic_DNA"/>
</dbReference>
<reference evidence="2 3" key="1">
    <citation type="submission" date="2019-02" db="EMBL/GenBank/DDBJ databases">
        <title>WGS of Pseudoxanthomonas species novum from clinical isolates.</title>
        <authorList>
            <person name="Bernier A.-M."/>
            <person name="Bernard K."/>
            <person name="Vachon A."/>
        </authorList>
    </citation>
    <scope>NUCLEOTIDE SEQUENCE [LARGE SCALE GENOMIC DNA]</scope>
    <source>
        <strain evidence="2 3">NML140781</strain>
    </source>
</reference>
<protein>
    <submittedName>
        <fullName evidence="2">Class I SAM-dependent methyltransferase</fullName>
    </submittedName>
</protein>
<dbReference type="Gene3D" id="3.40.50.150">
    <property type="entry name" value="Vaccinia Virus protein VP39"/>
    <property type="match status" value="1"/>
</dbReference>
<dbReference type="GO" id="GO:0032259">
    <property type="term" value="P:methylation"/>
    <property type="evidence" value="ECO:0007669"/>
    <property type="project" value="UniProtKB-KW"/>
</dbReference>
<gene>
    <name evidence="2" type="ORF">EA656_16645</name>
</gene>
<dbReference type="GO" id="GO:0008757">
    <property type="term" value="F:S-adenosylmethionine-dependent methyltransferase activity"/>
    <property type="evidence" value="ECO:0007669"/>
    <property type="project" value="InterPro"/>
</dbReference>
<comment type="caution">
    <text evidence="2">The sequence shown here is derived from an EMBL/GenBank/DDBJ whole genome shotgun (WGS) entry which is preliminary data.</text>
</comment>
<name>A0A4V2HEF0_9GAMM</name>
<dbReference type="AlphaFoldDB" id="A0A4V2HEF0"/>
<dbReference type="Proteomes" id="UP000292087">
    <property type="component" value="Unassembled WGS sequence"/>
</dbReference>
<dbReference type="InterPro" id="IPR013216">
    <property type="entry name" value="Methyltransf_11"/>
</dbReference>
<dbReference type="SUPFAM" id="SSF53335">
    <property type="entry name" value="S-adenosyl-L-methionine-dependent methyltransferases"/>
    <property type="match status" value="1"/>
</dbReference>